<dbReference type="Proteomes" id="UP000314294">
    <property type="component" value="Unassembled WGS sequence"/>
</dbReference>
<reference evidence="1 2" key="1">
    <citation type="submission" date="2019-03" db="EMBL/GenBank/DDBJ databases">
        <title>First draft genome of Liparis tanakae, snailfish: a comprehensive survey of snailfish specific genes.</title>
        <authorList>
            <person name="Kim W."/>
            <person name="Song I."/>
            <person name="Jeong J.-H."/>
            <person name="Kim D."/>
            <person name="Kim S."/>
            <person name="Ryu S."/>
            <person name="Song J.Y."/>
            <person name="Lee S.K."/>
        </authorList>
    </citation>
    <scope>NUCLEOTIDE SEQUENCE [LARGE SCALE GENOMIC DNA]</scope>
    <source>
        <tissue evidence="1">Muscle</tissue>
    </source>
</reference>
<sequence>MLGGFFRRYPRNSMLKMIRTNQVDEEDEYVLAALVCGTDRVMAVGQIEPLSIIWGVLRFPPGRLRDISNAGQVVNRGQRAPSGDRCGWPPAAGSPKDLGSEILQNGPLTPRALQSRLYISQAFVSLFGFQFNGIGLELFIDVELFIERDLRFQSVPEFHVAEGLFSGSLCHCVSFLDLDGPNPAFSSVSFEL</sequence>
<gene>
    <name evidence="1" type="ORF">EYF80_015735</name>
</gene>
<proteinExistence type="predicted"/>
<organism evidence="1 2">
    <name type="scientific">Liparis tanakae</name>
    <name type="common">Tanaka's snailfish</name>
    <dbReference type="NCBI Taxonomy" id="230148"/>
    <lineage>
        <taxon>Eukaryota</taxon>
        <taxon>Metazoa</taxon>
        <taxon>Chordata</taxon>
        <taxon>Craniata</taxon>
        <taxon>Vertebrata</taxon>
        <taxon>Euteleostomi</taxon>
        <taxon>Actinopterygii</taxon>
        <taxon>Neopterygii</taxon>
        <taxon>Teleostei</taxon>
        <taxon>Neoteleostei</taxon>
        <taxon>Acanthomorphata</taxon>
        <taxon>Eupercaria</taxon>
        <taxon>Perciformes</taxon>
        <taxon>Cottioidei</taxon>
        <taxon>Cottales</taxon>
        <taxon>Liparidae</taxon>
        <taxon>Liparis</taxon>
    </lineage>
</organism>
<accession>A0A4Z2I9P9</accession>
<keyword evidence="2" id="KW-1185">Reference proteome</keyword>
<evidence type="ECO:0000313" key="2">
    <source>
        <dbReference type="Proteomes" id="UP000314294"/>
    </source>
</evidence>
<protein>
    <submittedName>
        <fullName evidence="1">Uncharacterized protein</fullName>
    </submittedName>
</protein>
<dbReference type="AlphaFoldDB" id="A0A4Z2I9P9"/>
<evidence type="ECO:0000313" key="1">
    <source>
        <dbReference type="EMBL" id="TNN74094.1"/>
    </source>
</evidence>
<name>A0A4Z2I9P9_9TELE</name>
<dbReference type="EMBL" id="SRLO01000118">
    <property type="protein sequence ID" value="TNN74094.1"/>
    <property type="molecule type" value="Genomic_DNA"/>
</dbReference>
<comment type="caution">
    <text evidence="1">The sequence shown here is derived from an EMBL/GenBank/DDBJ whole genome shotgun (WGS) entry which is preliminary data.</text>
</comment>